<proteinExistence type="predicted"/>
<dbReference type="PANTHER" id="PTHR45749">
    <property type="match status" value="1"/>
</dbReference>
<feature type="region of interest" description="Disordered" evidence="1">
    <location>
        <begin position="27"/>
        <end position="65"/>
    </location>
</feature>
<dbReference type="EMBL" id="AP028919">
    <property type="protein sequence ID" value="BET00019.1"/>
    <property type="molecule type" value="Genomic_DNA"/>
</dbReference>
<keyword evidence="3" id="KW-1185">Reference proteome</keyword>
<protein>
    <submittedName>
        <fullName evidence="2">HATC</fullName>
    </submittedName>
</protein>
<evidence type="ECO:0000256" key="1">
    <source>
        <dbReference type="SAM" id="MobiDB-lite"/>
    </source>
</evidence>
<sequence>MAEPEYEVVFCISDDEAEDDAVVATAAKRRKVSSDDEPTEVVEHQNGQQTAEEESATWQTDPLGDMNGVVSEVDDEDGETSHITINGIITEADDDADENEESTPAPMTIDDVIGEALADDDFSESNGSAESAVQPILVATKTIERSFDVFAPRALVDFTRFCCLTYKLSKNRLMSKGWLDEERAQVLKMERETPFLEKLRVNESIYRRFEWMCGCAKLQKVFCWPCLLFGYNAVWSIDIKKRSTLVADAEAHRLSISHVATAGCLKVWDANNPEHADVKEFARELRKKLTARKQSKKYRINKQNALQKKLQDGEHSLIEQLLKYPIQESHWSEEDKKSVIKNGRVIPPVTEAVHGISQADFEKISWLTGCLKLNRAFCWPCLLFHRDGMWAKSGYALSRMATATRHHESSPEHIDASLQLKLMESRLKIVPKSLSVPKKDIDQVKTNRRFLKHIIDVVCLLKRKVKNVQSSWDEYVDLVKLTTPHDLKLKQKLKQVQDAKPDDSKDLVNEFVLNHVEGVLGAIVSVMRARIRKEMDECSYLSLFIDDSSNVVKKSSAALILRYVDKEGRCHERFHDFINLNYERSAKEIFDAVSEATKDLKLPDKLVGFTHDGIVLPLSQIQNFHFNMLYAYPLANFFHCPEHDMRKILLQSLSHEKEHRNFYWNLSAISKFLEESPNAMTFLKAENEIDPLGWAQLDTAAGHVIAIKAFYPAMVKLFEVIIAFPENWESDASIKAPHFLAFLQDCDNRFMLVLITRVLKEIEELTTLLQTVSDVSAWIHCSSKTVQDLGRLKSEGYDEVFKVSQIPSLRDEHDPLFGFIDDGAEPLGESMNPMFKDVFEQVITSASNIIVQRTKDFENFEYFEMLKMDKMREFQKSQMTTRVNTSPLFDPEKLTHQLFFLSKTGLLKTKTLPELIKYINELEMVATLSDAHKLLQLVLTLPMTDCDTRRVNAVKQMATYVKHNPILNTTDAFLYMERELLQQMQTEATFHDDVIEAYAQKINALDDFVYKKRL</sequence>
<evidence type="ECO:0000313" key="3">
    <source>
        <dbReference type="Proteomes" id="UP001307889"/>
    </source>
</evidence>
<accession>A0ABN7B6K0</accession>
<dbReference type="Proteomes" id="UP001307889">
    <property type="component" value="Chromosome 11"/>
</dbReference>
<name>A0ABN7B6K0_9HEMI</name>
<reference evidence="2 3" key="1">
    <citation type="submission" date="2023-09" db="EMBL/GenBank/DDBJ databases">
        <title>Nesidiocoris tenuis whole genome shotgun sequence.</title>
        <authorList>
            <person name="Shibata T."/>
            <person name="Shimoda M."/>
            <person name="Kobayashi T."/>
            <person name="Uehara T."/>
        </authorList>
    </citation>
    <scope>NUCLEOTIDE SEQUENCE [LARGE SCALE GENOMIC DNA]</scope>
    <source>
        <strain evidence="2 3">Japan</strain>
    </source>
</reference>
<gene>
    <name evidence="2" type="ORF">NTJ_12835</name>
</gene>
<dbReference type="PANTHER" id="PTHR45749:SF21">
    <property type="entry name" value="DUF4371 DOMAIN-CONTAINING PROTEIN"/>
    <property type="match status" value="1"/>
</dbReference>
<organism evidence="2 3">
    <name type="scientific">Nesidiocoris tenuis</name>
    <dbReference type="NCBI Taxonomy" id="355587"/>
    <lineage>
        <taxon>Eukaryota</taxon>
        <taxon>Metazoa</taxon>
        <taxon>Ecdysozoa</taxon>
        <taxon>Arthropoda</taxon>
        <taxon>Hexapoda</taxon>
        <taxon>Insecta</taxon>
        <taxon>Pterygota</taxon>
        <taxon>Neoptera</taxon>
        <taxon>Paraneoptera</taxon>
        <taxon>Hemiptera</taxon>
        <taxon>Heteroptera</taxon>
        <taxon>Panheteroptera</taxon>
        <taxon>Cimicomorpha</taxon>
        <taxon>Miridae</taxon>
        <taxon>Dicyphina</taxon>
        <taxon>Nesidiocoris</taxon>
    </lineage>
</organism>
<evidence type="ECO:0000313" key="2">
    <source>
        <dbReference type="EMBL" id="BET00019.1"/>
    </source>
</evidence>
<feature type="compositionally biased region" description="Polar residues" evidence="1">
    <location>
        <begin position="45"/>
        <end position="60"/>
    </location>
</feature>